<evidence type="ECO:0000256" key="1">
    <source>
        <dbReference type="ARBA" id="ARBA00009437"/>
    </source>
</evidence>
<reference evidence="8" key="1">
    <citation type="submission" date="2014-12" db="EMBL/GenBank/DDBJ databases">
        <title>Complete Genome Sequencing of Pandoraea pulmonicola DSM 16583.</title>
        <authorList>
            <person name="Chan K.-G."/>
        </authorList>
    </citation>
    <scope>NUCLEOTIDE SEQUENCE [LARGE SCALE GENOMIC DNA]</scope>
    <source>
        <strain evidence="8">DSM 16583</strain>
    </source>
</reference>
<dbReference type="InterPro" id="IPR005119">
    <property type="entry name" value="LysR_subst-bd"/>
</dbReference>
<dbReference type="AlphaFoldDB" id="A0AAJ4ZFW1"/>
<dbReference type="EMBL" id="CP010310">
    <property type="protein sequence ID" value="AJC19413.1"/>
    <property type="molecule type" value="Genomic_DNA"/>
</dbReference>
<dbReference type="GO" id="GO:0003700">
    <property type="term" value="F:DNA-binding transcription factor activity"/>
    <property type="evidence" value="ECO:0007669"/>
    <property type="project" value="InterPro"/>
</dbReference>
<organism evidence="7 9">
    <name type="scientific">Pandoraea pulmonicola</name>
    <dbReference type="NCBI Taxonomy" id="93221"/>
    <lineage>
        <taxon>Bacteria</taxon>
        <taxon>Pseudomonadati</taxon>
        <taxon>Pseudomonadota</taxon>
        <taxon>Betaproteobacteria</taxon>
        <taxon>Burkholderiales</taxon>
        <taxon>Burkholderiaceae</taxon>
        <taxon>Pandoraea</taxon>
    </lineage>
</organism>
<dbReference type="Proteomes" id="UP000254589">
    <property type="component" value="Unassembled WGS sequence"/>
</dbReference>
<dbReference type="RefSeq" id="WP_039404501.1">
    <property type="nucleotide sequence ID" value="NZ_CP010310.2"/>
</dbReference>
<keyword evidence="2" id="KW-0805">Transcription regulation</keyword>
<dbReference type="CDD" id="cd08475">
    <property type="entry name" value="PBP2_CrgA_like_6"/>
    <property type="match status" value="1"/>
</dbReference>
<dbReference type="Gene3D" id="1.10.10.10">
    <property type="entry name" value="Winged helix-like DNA-binding domain superfamily/Winged helix DNA-binding domain"/>
    <property type="match status" value="1"/>
</dbReference>
<evidence type="ECO:0000256" key="2">
    <source>
        <dbReference type="ARBA" id="ARBA00023015"/>
    </source>
</evidence>
<dbReference type="FunFam" id="1.10.10.10:FF:000001">
    <property type="entry name" value="LysR family transcriptional regulator"/>
    <property type="match status" value="1"/>
</dbReference>
<evidence type="ECO:0000259" key="5">
    <source>
        <dbReference type="PROSITE" id="PS50931"/>
    </source>
</evidence>
<accession>A0AAJ4ZFW1</accession>
<dbReference type="PANTHER" id="PTHR30537">
    <property type="entry name" value="HTH-TYPE TRANSCRIPTIONAL REGULATOR"/>
    <property type="match status" value="1"/>
</dbReference>
<dbReference type="Gene3D" id="3.40.190.290">
    <property type="match status" value="1"/>
</dbReference>
<name>A0AAJ4ZFW1_PANPU</name>
<dbReference type="PROSITE" id="PS50931">
    <property type="entry name" value="HTH_LYSR"/>
    <property type="match status" value="1"/>
</dbReference>
<keyword evidence="4" id="KW-0804">Transcription</keyword>
<dbReference type="InterPro" id="IPR058163">
    <property type="entry name" value="LysR-type_TF_proteobact-type"/>
</dbReference>
<feature type="domain" description="HTH lysR-type" evidence="5">
    <location>
        <begin position="10"/>
        <end position="67"/>
    </location>
</feature>
<dbReference type="Pfam" id="PF03466">
    <property type="entry name" value="LysR_substrate"/>
    <property type="match status" value="1"/>
</dbReference>
<proteinExistence type="inferred from homology"/>
<reference evidence="7 9" key="3">
    <citation type="submission" date="2018-06" db="EMBL/GenBank/DDBJ databases">
        <authorList>
            <consortium name="Pathogen Informatics"/>
            <person name="Doyle S."/>
        </authorList>
    </citation>
    <scope>NUCLEOTIDE SEQUENCE [LARGE SCALE GENOMIC DNA]</scope>
    <source>
        <strain evidence="7 9">NCTC13159</strain>
    </source>
</reference>
<dbReference type="SUPFAM" id="SSF53850">
    <property type="entry name" value="Periplasmic binding protein-like II"/>
    <property type="match status" value="1"/>
</dbReference>
<evidence type="ECO:0000313" key="9">
    <source>
        <dbReference type="Proteomes" id="UP000254589"/>
    </source>
</evidence>
<dbReference type="KEGG" id="ppul:RO07_00910"/>
<evidence type="ECO:0000313" key="7">
    <source>
        <dbReference type="EMBL" id="SUA92576.1"/>
    </source>
</evidence>
<sequence>MSTNDAYTPDRLSGISAFVAAADAGSFASAAERLHLTRSAVAKRVSRLEARLGVRLFHRTTRSQHLTDEGQSFYQRCTKVLAELSEAEDELSAGSQTPTGKLRVTMPVQIGRQCIAPVLLALAREHPQLRLEMAFSDRRVDLIEEGYDLAIRSGRLDDTPGLKARALGEQTMVLCAAPAYLAEHGTPRTPADLGAHERLMYGRNGNFYEWPALSIARETSRPPRFILDDLVTLLEAAEQALGIACLPQWVVAQSLDSGRLIRLLAQHYSPATPLHLVWPDTRHPSPKLRAAIDALMSASGALLMGTPSRASRS</sequence>
<dbReference type="Proteomes" id="UP000035086">
    <property type="component" value="Chromosome"/>
</dbReference>
<keyword evidence="3" id="KW-0238">DNA-binding</keyword>
<evidence type="ECO:0000313" key="8">
    <source>
        <dbReference type="Proteomes" id="UP000035086"/>
    </source>
</evidence>
<dbReference type="EMBL" id="UGSJ01000001">
    <property type="protein sequence ID" value="SUA92576.1"/>
    <property type="molecule type" value="Genomic_DNA"/>
</dbReference>
<evidence type="ECO:0000256" key="3">
    <source>
        <dbReference type="ARBA" id="ARBA00023125"/>
    </source>
</evidence>
<evidence type="ECO:0000256" key="4">
    <source>
        <dbReference type="ARBA" id="ARBA00023163"/>
    </source>
</evidence>
<protein>
    <submittedName>
        <fullName evidence="7">D-malate degradation protein R</fullName>
    </submittedName>
</protein>
<dbReference type="InterPro" id="IPR036388">
    <property type="entry name" value="WH-like_DNA-bd_sf"/>
</dbReference>
<dbReference type="GO" id="GO:0043565">
    <property type="term" value="F:sequence-specific DNA binding"/>
    <property type="evidence" value="ECO:0007669"/>
    <property type="project" value="TreeGrafter"/>
</dbReference>
<dbReference type="GO" id="GO:0006351">
    <property type="term" value="P:DNA-templated transcription"/>
    <property type="evidence" value="ECO:0007669"/>
    <property type="project" value="TreeGrafter"/>
</dbReference>
<dbReference type="Pfam" id="PF00126">
    <property type="entry name" value="HTH_1"/>
    <property type="match status" value="1"/>
</dbReference>
<dbReference type="SUPFAM" id="SSF46785">
    <property type="entry name" value="Winged helix' DNA-binding domain"/>
    <property type="match status" value="1"/>
</dbReference>
<dbReference type="PANTHER" id="PTHR30537:SF5">
    <property type="entry name" value="HTH-TYPE TRANSCRIPTIONAL ACTIVATOR TTDR-RELATED"/>
    <property type="match status" value="1"/>
</dbReference>
<gene>
    <name evidence="7" type="primary">dmlR_26</name>
    <name evidence="7" type="ORF">NCTC13159_04110</name>
    <name evidence="6" type="ORF">RO07_00910</name>
</gene>
<comment type="similarity">
    <text evidence="1">Belongs to the LysR transcriptional regulatory family.</text>
</comment>
<dbReference type="InterPro" id="IPR000847">
    <property type="entry name" value="LysR_HTH_N"/>
</dbReference>
<dbReference type="InterPro" id="IPR036390">
    <property type="entry name" value="WH_DNA-bd_sf"/>
</dbReference>
<keyword evidence="8" id="KW-1185">Reference proteome</keyword>
<reference evidence="6" key="2">
    <citation type="submission" date="2016-11" db="EMBL/GenBank/DDBJ databases">
        <title>Complete Genome Sequencing of Pandoraea pulmonicola DSM 16583.</title>
        <authorList>
            <person name="Chan K.-G."/>
        </authorList>
    </citation>
    <scope>NUCLEOTIDE SEQUENCE</scope>
    <source>
        <strain evidence="6">DSM 16583</strain>
    </source>
</reference>
<dbReference type="PRINTS" id="PR00039">
    <property type="entry name" value="HTHLYSR"/>
</dbReference>
<evidence type="ECO:0000313" key="6">
    <source>
        <dbReference type="EMBL" id="AJC19413.1"/>
    </source>
</evidence>